<gene>
    <name evidence="8" type="ORF">PAPYR_8760</name>
</gene>
<dbReference type="PANTHER" id="PTHR10957">
    <property type="entry name" value="RAP1 GTPASE-GDP DISSOCIATION STIMULATOR 1"/>
    <property type="match status" value="1"/>
</dbReference>
<evidence type="ECO:0000256" key="1">
    <source>
        <dbReference type="ARBA" id="ARBA00004173"/>
    </source>
</evidence>
<accession>A0ABQ8UDF8</accession>
<dbReference type="InterPro" id="IPR000225">
    <property type="entry name" value="Armadillo"/>
</dbReference>
<organism evidence="8 9">
    <name type="scientific">Paratrimastix pyriformis</name>
    <dbReference type="NCBI Taxonomy" id="342808"/>
    <lineage>
        <taxon>Eukaryota</taxon>
        <taxon>Metamonada</taxon>
        <taxon>Preaxostyla</taxon>
        <taxon>Paratrimastigidae</taxon>
        <taxon>Paratrimastix</taxon>
    </lineage>
</organism>
<keyword evidence="5" id="KW-0256">Endoplasmic reticulum</keyword>
<sequence>MRPEEMNWLGPMTAELQQLAVQFRAVASAPDTSMPASHAAFSCAHTLCQICSMQCPTCSVVGACGDAGLAEPLVALLVRLPHRLSEPSALTALCEVSDGVAVVSASFQVLRACSLMALVPANQARLGAAGIVPPVHRILQKVDLVKHPAIAEQLFRCVANCAVDDANKVAFGEAGIIPLLVRLLGPRVTLPEAATTYLCRALVNLALDCGNRTRFAAAQVAEPVGGRLRILSQNQSPNPEVAESLCSGIANLALNSTIQSSLATSEIIGAIVRIFERTHPGANPDLAEALCRCVGNLCDGCDDCTRVLNLKNETRDVTLTVIIHFSLYADVSAHLFLRRASMLRKNRVARDFTPSTSLCMLTHLAHLFYGEPVVRCLVDLLRVPALASNAEVTESTCHCVAVLAECLQRGAPGALVSLASAKQSAVLTASGPARIGARRIQANIARPLVALFRLPGLLTDPALALRLCDALGSLLSTSASAPLRTQLVRMLICPPYIALLDSAIIRGSRELASNALFALGALLTDCPEAQAAFGKRVAPVLCALIREPVVLDNLDTPILGQMHNHRTSFQKISQKNVCCQSAEIHKGMIREPVVLDHLDTPIFGQVCSIMASLCATDNNADHRPLYGAAIPDLVTFLRSPRRDALLYEHRLLRALLEAVEVTAAGCEANQIRQLEDLLHRPDSGCGFRKPVTVTQTIDALCSLLARLKLRRAHLHLVVPIRTNLATAPPAEAPHRQPQQPPLRQRRPPRPEAAALSDQECASLRAAATLTDPEAILEAIIPALYLAAGTPTWMMEFLGIPTVMADFDLIALSSGLPALCQAFITAGIMPALIRLLLIDDLPAESTTSRPVAGTLFALLGTLLQEPGAHQAAVGSEALLNKMAREVERDAAHEMTQTPLMNIILGCIAPICDSHDVPSCFSRPSFLQALARLGRTPSFMDSFQGAAAWASVIGAMGSHPAIVEQMRSLGISEQLQSLLACPEWTAHPLMARAGCHAIAAMAPAKPDQLFIKPLVDLLKSPLSRSDALVGDALCPALFAAHPDTSAIERFLALGGLEALASLASAHQSNRTVWEAIGVLLQHLTHVHPAVSGLAARAPPLGACCADCNELVNCE</sequence>
<dbReference type="Gene3D" id="1.25.10.10">
    <property type="entry name" value="Leucine-rich Repeat Variant"/>
    <property type="match status" value="3"/>
</dbReference>
<dbReference type="Proteomes" id="UP001141327">
    <property type="component" value="Unassembled WGS sequence"/>
</dbReference>
<dbReference type="EMBL" id="JAPMOS010000081">
    <property type="protein sequence ID" value="KAJ4456123.1"/>
    <property type="molecule type" value="Genomic_DNA"/>
</dbReference>
<proteinExistence type="predicted"/>
<evidence type="ECO:0000313" key="8">
    <source>
        <dbReference type="EMBL" id="KAJ4456123.1"/>
    </source>
</evidence>
<keyword evidence="4" id="KW-0963">Cytoplasm</keyword>
<evidence type="ECO:0000313" key="9">
    <source>
        <dbReference type="Proteomes" id="UP001141327"/>
    </source>
</evidence>
<evidence type="ECO:0000256" key="6">
    <source>
        <dbReference type="ARBA" id="ARBA00023128"/>
    </source>
</evidence>
<evidence type="ECO:0000256" key="2">
    <source>
        <dbReference type="ARBA" id="ARBA00004240"/>
    </source>
</evidence>
<protein>
    <submittedName>
        <fullName evidence="8">Uncharacterized protein</fullName>
    </submittedName>
</protein>
<dbReference type="InterPro" id="IPR011989">
    <property type="entry name" value="ARM-like"/>
</dbReference>
<comment type="subcellular location">
    <subcellularLocation>
        <location evidence="3">Cytoplasm</location>
        <location evidence="3">Cytosol</location>
    </subcellularLocation>
    <subcellularLocation>
        <location evidence="2">Endoplasmic reticulum</location>
    </subcellularLocation>
    <subcellularLocation>
        <location evidence="1">Mitochondrion</location>
    </subcellularLocation>
</comment>
<evidence type="ECO:0000256" key="3">
    <source>
        <dbReference type="ARBA" id="ARBA00004514"/>
    </source>
</evidence>
<name>A0ABQ8UDF8_9EUKA</name>
<dbReference type="InterPro" id="IPR016024">
    <property type="entry name" value="ARM-type_fold"/>
</dbReference>
<evidence type="ECO:0000256" key="4">
    <source>
        <dbReference type="ARBA" id="ARBA00022490"/>
    </source>
</evidence>
<comment type="caution">
    <text evidence="8">The sequence shown here is derived from an EMBL/GenBank/DDBJ whole genome shotgun (WGS) entry which is preliminary data.</text>
</comment>
<evidence type="ECO:0000256" key="5">
    <source>
        <dbReference type="ARBA" id="ARBA00022824"/>
    </source>
</evidence>
<feature type="region of interest" description="Disordered" evidence="7">
    <location>
        <begin position="727"/>
        <end position="755"/>
    </location>
</feature>
<evidence type="ECO:0000256" key="7">
    <source>
        <dbReference type="SAM" id="MobiDB-lite"/>
    </source>
</evidence>
<keyword evidence="6" id="KW-0496">Mitochondrion</keyword>
<keyword evidence="9" id="KW-1185">Reference proteome</keyword>
<dbReference type="InterPro" id="IPR040144">
    <property type="entry name" value="RAP1GDS1"/>
</dbReference>
<reference evidence="8" key="1">
    <citation type="journal article" date="2022" name="bioRxiv">
        <title>Genomics of Preaxostyla Flagellates Illuminates Evolutionary Transitions and the Path Towards Mitochondrial Loss.</title>
        <authorList>
            <person name="Novak L.V.F."/>
            <person name="Treitli S.C."/>
            <person name="Pyrih J."/>
            <person name="Halakuc P."/>
            <person name="Pipaliya S.V."/>
            <person name="Vacek V."/>
            <person name="Brzon O."/>
            <person name="Soukal P."/>
            <person name="Eme L."/>
            <person name="Dacks J.B."/>
            <person name="Karnkowska A."/>
            <person name="Elias M."/>
            <person name="Hampl V."/>
        </authorList>
    </citation>
    <scope>NUCLEOTIDE SEQUENCE</scope>
    <source>
        <strain evidence="8">RCP-MX</strain>
    </source>
</reference>
<dbReference type="SMART" id="SM00185">
    <property type="entry name" value="ARM"/>
    <property type="match status" value="7"/>
</dbReference>
<dbReference type="SUPFAM" id="SSF48371">
    <property type="entry name" value="ARM repeat"/>
    <property type="match status" value="2"/>
</dbReference>